<evidence type="ECO:0000256" key="4">
    <source>
        <dbReference type="ARBA" id="ARBA00022723"/>
    </source>
</evidence>
<dbReference type="Proteomes" id="UP000217211">
    <property type="component" value="Plasmid pSJ05684b"/>
</dbReference>
<keyword evidence="3" id="KW-0645">Protease</keyword>
<proteinExistence type="inferred from homology"/>
<geneLocation type="plasmid" evidence="7">
    <name>psj05684b</name>
</geneLocation>
<dbReference type="SUPFAM" id="SSF53187">
    <property type="entry name" value="Zn-dependent exopeptidases"/>
    <property type="match status" value="1"/>
</dbReference>
<dbReference type="InterPro" id="IPR051464">
    <property type="entry name" value="Peptidase_M42_aminopept"/>
</dbReference>
<dbReference type="NCBIfam" id="TIGR03106">
    <property type="entry name" value="trio_M42_hydro"/>
    <property type="match status" value="1"/>
</dbReference>
<dbReference type="InterPro" id="IPR017537">
    <property type="entry name" value="Peptidase_M42_hydrolase"/>
</dbReference>
<dbReference type="AlphaFoldDB" id="A0A249PLU4"/>
<dbReference type="STRING" id="716928.GCA_000261485_03768"/>
<accession>A0A249PLU4</accession>
<dbReference type="KEGG" id="esj:SJ05684_b57400"/>
<evidence type="ECO:0000256" key="3">
    <source>
        <dbReference type="ARBA" id="ARBA00022670"/>
    </source>
</evidence>
<protein>
    <submittedName>
        <fullName evidence="6">Deblocking aminopeptidase</fullName>
    </submittedName>
</protein>
<dbReference type="PANTHER" id="PTHR32481:SF7">
    <property type="entry name" value="AMINOPEPTIDASE YHFE-RELATED"/>
    <property type="match status" value="1"/>
</dbReference>
<reference evidence="6 7" key="1">
    <citation type="submission" date="2017-08" db="EMBL/GenBank/DDBJ databases">
        <title>Multipartite genome sequences of Sinorhizobium species nodulating soybeans.</title>
        <authorList>
            <person name="Tian C.F."/>
        </authorList>
    </citation>
    <scope>NUCLEOTIDE SEQUENCE [LARGE SCALE GENOMIC DNA]</scope>
    <source>
        <strain evidence="6 7">CCBAU 05684</strain>
        <plasmid evidence="7">psj05684b</plasmid>
    </source>
</reference>
<dbReference type="GO" id="GO:0006508">
    <property type="term" value="P:proteolysis"/>
    <property type="evidence" value="ECO:0007669"/>
    <property type="project" value="UniProtKB-KW"/>
</dbReference>
<keyword evidence="5" id="KW-0378">Hydrolase</keyword>
<dbReference type="Pfam" id="PF05343">
    <property type="entry name" value="Peptidase_M42"/>
    <property type="match status" value="1"/>
</dbReference>
<evidence type="ECO:0000313" key="7">
    <source>
        <dbReference type="Proteomes" id="UP000217211"/>
    </source>
</evidence>
<dbReference type="CDD" id="cd05657">
    <property type="entry name" value="M42_glucanase_like"/>
    <property type="match status" value="1"/>
</dbReference>
<keyword evidence="4" id="KW-0479">Metal-binding</keyword>
<evidence type="ECO:0000256" key="5">
    <source>
        <dbReference type="ARBA" id="ARBA00022801"/>
    </source>
</evidence>
<dbReference type="eggNOG" id="COG1363">
    <property type="taxonomic scope" value="Bacteria"/>
</dbReference>
<gene>
    <name evidence="6" type="ORF">SJ05684_b57400</name>
</gene>
<dbReference type="EMBL" id="CP023068">
    <property type="protein sequence ID" value="ASY66722.1"/>
    <property type="molecule type" value="Genomic_DNA"/>
</dbReference>
<dbReference type="GO" id="GO:0046872">
    <property type="term" value="F:metal ion binding"/>
    <property type="evidence" value="ECO:0007669"/>
    <property type="project" value="UniProtKB-KW"/>
</dbReference>
<evidence type="ECO:0000313" key="6">
    <source>
        <dbReference type="EMBL" id="ASY66722.1"/>
    </source>
</evidence>
<dbReference type="GO" id="GO:0004177">
    <property type="term" value="F:aminopeptidase activity"/>
    <property type="evidence" value="ECO:0007669"/>
    <property type="project" value="UniProtKB-KW"/>
</dbReference>
<comment type="similarity">
    <text evidence="1">Belongs to the peptidase M42 family.</text>
</comment>
<dbReference type="Gene3D" id="2.40.30.40">
    <property type="entry name" value="Peptidase M42, domain 2"/>
    <property type="match status" value="1"/>
</dbReference>
<keyword evidence="6" id="KW-0614">Plasmid</keyword>
<evidence type="ECO:0000256" key="2">
    <source>
        <dbReference type="ARBA" id="ARBA00022438"/>
    </source>
</evidence>
<dbReference type="InterPro" id="IPR008007">
    <property type="entry name" value="Peptidase_M42"/>
</dbReference>
<keyword evidence="2 6" id="KW-0031">Aminopeptidase</keyword>
<organism evidence="6 7">
    <name type="scientific">Sinorhizobium sojae CCBAU 05684</name>
    <dbReference type="NCBI Taxonomy" id="716928"/>
    <lineage>
        <taxon>Bacteria</taxon>
        <taxon>Pseudomonadati</taxon>
        <taxon>Pseudomonadota</taxon>
        <taxon>Alphaproteobacteria</taxon>
        <taxon>Hyphomicrobiales</taxon>
        <taxon>Rhizobiaceae</taxon>
        <taxon>Sinorhizobium/Ensifer group</taxon>
        <taxon>Sinorhizobium</taxon>
    </lineage>
</organism>
<keyword evidence="7" id="KW-1185">Reference proteome</keyword>
<evidence type="ECO:0000256" key="1">
    <source>
        <dbReference type="ARBA" id="ARBA00006272"/>
    </source>
</evidence>
<dbReference type="InterPro" id="IPR023367">
    <property type="entry name" value="Peptidase_M42_dom2"/>
</dbReference>
<dbReference type="SUPFAM" id="SSF101821">
    <property type="entry name" value="Aminopeptidase/glucanase lid domain"/>
    <property type="match status" value="1"/>
</dbReference>
<sequence>MAWNQPAGLQRRQWPAVVGIAKLDVGAQRADPDTSNRRISTLAQLIRELLHRKKFLHALGDRRGRYTQKPTLTISCGALVLSQFRLQSRGAPFGNLLSAAAPKVDASASSCDKGGMSSAISIDPHYLVARLKALLAIPSPTGFTDEAVRHTARELERLGLEVVLTRRGAIRARRPGAARRPARGIVSHLDTLGAQIKLLKPNGRLELVPIGHWSARFAEGARASIFSVKGTYRGSILPLKASGHTFNEEVDTQPSGWRHVELRVDALARNQHDLTQLGIDVGDIVAIDPAPEFLENGFIVSRHLDDKAGVAVMLAALEAMNREKVETPVDTYWLFTIGEEVGVGASAVVTPDIASLVAVDNGTTAPGQNSSEFGVTLVMADQTGPFDYHLCKKLFELCGANGIRVQKDVFRYYRSDAASAVEAGHDVRTALLAFGVDASHGYERIHLHALISVAKLVVHYLASQIEIERDAEETAVGLKGFTHQKVPEAEQALTPEDGQES</sequence>
<name>A0A249PLU4_9HYPH</name>
<dbReference type="PANTHER" id="PTHR32481">
    <property type="entry name" value="AMINOPEPTIDASE"/>
    <property type="match status" value="1"/>
</dbReference>
<dbReference type="Gene3D" id="3.40.630.10">
    <property type="entry name" value="Zn peptidases"/>
    <property type="match status" value="1"/>
</dbReference>